<feature type="region of interest" description="Disordered" evidence="1">
    <location>
        <begin position="1"/>
        <end position="22"/>
    </location>
</feature>
<feature type="compositionally biased region" description="Basic and acidic residues" evidence="1">
    <location>
        <begin position="9"/>
        <end position="22"/>
    </location>
</feature>
<sequence length="81" mass="9541">MLEPGRVNDLPKREMNEVKDHDHEKDGFIADLQADLDLCSVTSRRRFRTVDGKRLVRPFRARLVDRPLTIPTTTTRHQESW</sequence>
<name>A0A514D2L4_9VIRU</name>
<accession>A0A514D2L4</accession>
<evidence type="ECO:0000313" key="2">
    <source>
        <dbReference type="EMBL" id="QDH87857.1"/>
    </source>
</evidence>
<dbReference type="EMBL" id="MN033680">
    <property type="protein sequence ID" value="QDH87857.1"/>
    <property type="molecule type" value="Genomic_RNA"/>
</dbReference>
<protein>
    <submittedName>
        <fullName evidence="2">Uncharacterized protein</fullName>
    </submittedName>
</protein>
<reference evidence="2" key="1">
    <citation type="submission" date="2019-05" db="EMBL/GenBank/DDBJ databases">
        <title>Metatranscriptomic reconstruction reveals RNA viruses with the potential to shape carbon cycling in soil.</title>
        <authorList>
            <person name="Starr E.P."/>
            <person name="Nuccio E."/>
            <person name="Pett-Ridge J."/>
            <person name="Banfield J.F."/>
            <person name="Firestone M.K."/>
        </authorList>
    </citation>
    <scope>NUCLEOTIDE SEQUENCE</scope>
    <source>
        <strain evidence="2">H2_Rhizo_Litter_49_scaffold_830</strain>
    </source>
</reference>
<evidence type="ECO:0000256" key="1">
    <source>
        <dbReference type="SAM" id="MobiDB-lite"/>
    </source>
</evidence>
<gene>
    <name evidence="2" type="ORF">H2RhizoLitter49830_000003</name>
</gene>
<organism evidence="2">
    <name type="scientific">Leviviridae sp</name>
    <dbReference type="NCBI Taxonomy" id="2027243"/>
    <lineage>
        <taxon>Viruses</taxon>
        <taxon>Riboviria</taxon>
        <taxon>Orthornavirae</taxon>
        <taxon>Lenarviricota</taxon>
        <taxon>Leviviricetes</taxon>
        <taxon>Norzivirales</taxon>
        <taxon>Fiersviridae</taxon>
    </lineage>
</organism>
<proteinExistence type="predicted"/>